<comment type="cofactor">
    <cofactor evidence="7">
        <name>[4Fe-4S] cluster</name>
        <dbReference type="ChEBI" id="CHEBI:49883"/>
    </cofactor>
    <text evidence="7">Binds 1 [4Fe-4S] cluster.</text>
</comment>
<reference evidence="10 11" key="1">
    <citation type="submission" date="2018-07" db="EMBL/GenBank/DDBJ databases">
        <title>Genomic Encyclopedia of Type Strains, Phase IV (KMG-IV): sequencing the most valuable type-strain genomes for metagenomic binning, comparative biology and taxonomic classification.</title>
        <authorList>
            <person name="Goeker M."/>
        </authorList>
    </citation>
    <scope>NUCLEOTIDE SEQUENCE [LARGE SCALE GENOMIC DNA]</scope>
    <source>
        <strain evidence="10 11">DSM 27016</strain>
    </source>
</reference>
<evidence type="ECO:0000256" key="5">
    <source>
        <dbReference type="ARBA" id="ARBA00023014"/>
    </source>
</evidence>
<dbReference type="EC" id="1.17.7.3" evidence="7"/>
<dbReference type="Gene3D" id="3.20.20.20">
    <property type="entry name" value="Dihydropteroate synthase-like"/>
    <property type="match status" value="1"/>
</dbReference>
<keyword evidence="5 7" id="KW-0411">Iron-sulfur</keyword>
<organism evidence="10 11">
    <name type="scientific">Anaerobacterium chartisolvens</name>
    <dbReference type="NCBI Taxonomy" id="1297424"/>
    <lineage>
        <taxon>Bacteria</taxon>
        <taxon>Bacillati</taxon>
        <taxon>Bacillota</taxon>
        <taxon>Clostridia</taxon>
        <taxon>Eubacteriales</taxon>
        <taxon>Oscillospiraceae</taxon>
        <taxon>Anaerobacterium</taxon>
    </lineage>
</organism>
<dbReference type="InterPro" id="IPR058578">
    <property type="entry name" value="IspG_TIM"/>
</dbReference>
<dbReference type="Gene3D" id="3.30.413.10">
    <property type="entry name" value="Sulfite Reductase Hemoprotein, domain 1"/>
    <property type="match status" value="1"/>
</dbReference>
<feature type="binding site" evidence="7">
    <location>
        <position position="285"/>
    </location>
    <ligand>
        <name>[4Fe-4S] cluster</name>
        <dbReference type="ChEBI" id="CHEBI:49883"/>
    </ligand>
</feature>
<dbReference type="PANTHER" id="PTHR30454">
    <property type="entry name" value="4-HYDROXY-3-METHYLBUT-2-EN-1-YL DIPHOSPHATE SYNTHASE"/>
    <property type="match status" value="1"/>
</dbReference>
<name>A0A369AT39_9FIRM</name>
<dbReference type="FunFam" id="3.20.20.20:FF:000001">
    <property type="entry name" value="4-hydroxy-3-methylbut-2-en-1-yl diphosphate synthase (flavodoxin)"/>
    <property type="match status" value="1"/>
</dbReference>
<dbReference type="NCBIfam" id="TIGR00612">
    <property type="entry name" value="ispG_gcpE"/>
    <property type="match status" value="1"/>
</dbReference>
<comment type="pathway">
    <text evidence="7">Isoprenoid biosynthesis; isopentenyl diphosphate biosynthesis via DXP pathway; isopentenyl diphosphate from 1-deoxy-D-xylulose 5-phosphate: step 5/6.</text>
</comment>
<feature type="domain" description="IspG TIM-barrel" evidence="8">
    <location>
        <begin position="24"/>
        <end position="264"/>
    </location>
</feature>
<protein>
    <recommendedName>
        <fullName evidence="7">4-hydroxy-3-methylbut-2-en-1-yl diphosphate synthase (flavodoxin)</fullName>
        <ecNumber evidence="7">1.17.7.3</ecNumber>
    </recommendedName>
    <alternativeName>
        <fullName evidence="7">1-hydroxy-2-methyl-2-(E)-butenyl 4-diphosphate synthase</fullName>
    </alternativeName>
</protein>
<evidence type="ECO:0000259" key="9">
    <source>
        <dbReference type="Pfam" id="PF26540"/>
    </source>
</evidence>
<feature type="binding site" evidence="7">
    <location>
        <position position="317"/>
    </location>
    <ligand>
        <name>[4Fe-4S] cluster</name>
        <dbReference type="ChEBI" id="CHEBI:49883"/>
    </ligand>
</feature>
<dbReference type="AlphaFoldDB" id="A0A369AT39"/>
<dbReference type="GO" id="GO:0016114">
    <property type="term" value="P:terpenoid biosynthetic process"/>
    <property type="evidence" value="ECO:0007669"/>
    <property type="project" value="InterPro"/>
</dbReference>
<keyword evidence="2 7" id="KW-0479">Metal-binding</keyword>
<dbReference type="HAMAP" id="MF_00159">
    <property type="entry name" value="IspG"/>
    <property type="match status" value="1"/>
</dbReference>
<evidence type="ECO:0000313" key="10">
    <source>
        <dbReference type="EMBL" id="RCX11397.1"/>
    </source>
</evidence>
<evidence type="ECO:0000259" key="8">
    <source>
        <dbReference type="Pfam" id="PF04551"/>
    </source>
</evidence>
<keyword evidence="11" id="KW-1185">Reference proteome</keyword>
<feature type="domain" description="IspG C-terminal" evidence="9">
    <location>
        <begin position="278"/>
        <end position="366"/>
    </location>
</feature>
<dbReference type="InterPro" id="IPR045854">
    <property type="entry name" value="NO2/SO3_Rdtase_4Fe4S_sf"/>
</dbReference>
<evidence type="ECO:0000313" key="11">
    <source>
        <dbReference type="Proteomes" id="UP000253034"/>
    </source>
</evidence>
<dbReference type="PIRSF" id="PIRSF004640">
    <property type="entry name" value="IspG"/>
    <property type="match status" value="1"/>
</dbReference>
<keyword evidence="6 7" id="KW-0414">Isoprene biosynthesis</keyword>
<dbReference type="SUPFAM" id="SSF56014">
    <property type="entry name" value="Nitrite and sulphite reductase 4Fe-4S domain-like"/>
    <property type="match status" value="1"/>
</dbReference>
<dbReference type="Pfam" id="PF26540">
    <property type="entry name" value="GcpE_C"/>
    <property type="match status" value="1"/>
</dbReference>
<dbReference type="FunFam" id="3.30.413.10:FF:000005">
    <property type="entry name" value="4-hydroxy-3-methylbut-2-en-1-yl diphosphate synthase (flavodoxin)"/>
    <property type="match status" value="1"/>
</dbReference>
<comment type="caution">
    <text evidence="10">The sequence shown here is derived from an EMBL/GenBank/DDBJ whole genome shotgun (WGS) entry which is preliminary data.</text>
</comment>
<dbReference type="InterPro" id="IPR011005">
    <property type="entry name" value="Dihydropteroate_synth-like_sf"/>
</dbReference>
<evidence type="ECO:0000256" key="7">
    <source>
        <dbReference type="HAMAP-Rule" id="MF_00159"/>
    </source>
</evidence>
<dbReference type="GO" id="GO:0051539">
    <property type="term" value="F:4 iron, 4 sulfur cluster binding"/>
    <property type="evidence" value="ECO:0007669"/>
    <property type="project" value="UniProtKB-UniRule"/>
</dbReference>
<evidence type="ECO:0000256" key="2">
    <source>
        <dbReference type="ARBA" id="ARBA00022723"/>
    </source>
</evidence>
<accession>A0A369AT39</accession>
<keyword evidence="4 7" id="KW-0408">Iron</keyword>
<dbReference type="GO" id="GO:0005506">
    <property type="term" value="F:iron ion binding"/>
    <property type="evidence" value="ECO:0007669"/>
    <property type="project" value="InterPro"/>
</dbReference>
<feature type="binding site" evidence="7">
    <location>
        <position position="324"/>
    </location>
    <ligand>
        <name>[4Fe-4S] cluster</name>
        <dbReference type="ChEBI" id="CHEBI:49883"/>
    </ligand>
</feature>
<dbReference type="GO" id="GO:0046429">
    <property type="term" value="F:4-hydroxy-3-methylbut-2-en-1-yl diphosphate synthase activity (ferredoxin)"/>
    <property type="evidence" value="ECO:0007669"/>
    <property type="project" value="UniProtKB-UniRule"/>
</dbReference>
<sequence length="367" mass="39877">MSFITNEGEYGSMAGNNYIMRKRTEKIRIGDLHIGGDAPVSIQSMTNTDTRDSRATIDQIKRLEEAGCDIVRVAVPDNEAAVAIREIKRGIRIPLVADIHFDYRLALESIESGADKIRLNPGNIGGSERVRAVVEKAREREIPIRIGVNSGSVERHITEKYGGVTPQGMVESAIGHAAILEALGFYDILFSIKASSVPVTIAAYRLMSERSQYPLHIGVTEAGTVYRGTIKSSVGLGCLLAEGIGDTVRVSLTGDPVQEIHVAKEILKSLGIRRGGIEFISCPTCGRCRIDLISIANEVEERLQYIDRDVKVAIMGCAVNGPGEAREADIGIAGGDGEALLFKKGTIVRKIPRERIVEELISEIEKL</sequence>
<feature type="binding site" evidence="7">
    <location>
        <position position="282"/>
    </location>
    <ligand>
        <name>[4Fe-4S] cluster</name>
        <dbReference type="ChEBI" id="CHEBI:49883"/>
    </ligand>
</feature>
<dbReference type="InterPro" id="IPR004588">
    <property type="entry name" value="IspG_bac-typ"/>
</dbReference>
<dbReference type="Pfam" id="PF04551">
    <property type="entry name" value="GcpE"/>
    <property type="match status" value="1"/>
</dbReference>
<keyword evidence="1 7" id="KW-0004">4Fe-4S</keyword>
<dbReference type="GO" id="GO:0141197">
    <property type="term" value="F:4-hydroxy-3-methylbut-2-enyl-diphosphate synthase activity (flavodoxin)"/>
    <property type="evidence" value="ECO:0007669"/>
    <property type="project" value="UniProtKB-EC"/>
</dbReference>
<evidence type="ECO:0000256" key="1">
    <source>
        <dbReference type="ARBA" id="ARBA00022485"/>
    </source>
</evidence>
<comment type="similarity">
    <text evidence="7">Belongs to the IspG family.</text>
</comment>
<dbReference type="UniPathway" id="UPA00056">
    <property type="reaction ID" value="UER00096"/>
</dbReference>
<dbReference type="NCBIfam" id="NF001540">
    <property type="entry name" value="PRK00366.1"/>
    <property type="match status" value="1"/>
</dbReference>
<dbReference type="Proteomes" id="UP000253034">
    <property type="component" value="Unassembled WGS sequence"/>
</dbReference>
<evidence type="ECO:0000256" key="4">
    <source>
        <dbReference type="ARBA" id="ARBA00023004"/>
    </source>
</evidence>
<comment type="function">
    <text evidence="7">Converts 2C-methyl-D-erythritol 2,4-cyclodiphosphate (ME-2,4cPP) into 1-hydroxy-2-methyl-2-(E)-butenyl 4-diphosphate.</text>
</comment>
<evidence type="ECO:0000256" key="6">
    <source>
        <dbReference type="ARBA" id="ARBA00023229"/>
    </source>
</evidence>
<gene>
    <name evidence="7" type="primary">ispG</name>
    <name evidence="10" type="ORF">DFR58_12543</name>
</gene>
<dbReference type="EMBL" id="QPJT01000025">
    <property type="protein sequence ID" value="RCX11397.1"/>
    <property type="molecule type" value="Genomic_DNA"/>
</dbReference>
<keyword evidence="3 7" id="KW-0560">Oxidoreductase</keyword>
<dbReference type="InterPro" id="IPR016425">
    <property type="entry name" value="IspG_bac"/>
</dbReference>
<evidence type="ECO:0000256" key="3">
    <source>
        <dbReference type="ARBA" id="ARBA00023002"/>
    </source>
</evidence>
<comment type="catalytic activity">
    <reaction evidence="7">
        <text>(2E)-4-hydroxy-3-methylbut-2-enyl diphosphate + oxidized [flavodoxin] + H2O + 2 H(+) = 2-C-methyl-D-erythritol 2,4-cyclic diphosphate + reduced [flavodoxin]</text>
        <dbReference type="Rhea" id="RHEA:43604"/>
        <dbReference type="Rhea" id="RHEA-COMP:10622"/>
        <dbReference type="Rhea" id="RHEA-COMP:10623"/>
        <dbReference type="ChEBI" id="CHEBI:15377"/>
        <dbReference type="ChEBI" id="CHEBI:15378"/>
        <dbReference type="ChEBI" id="CHEBI:57618"/>
        <dbReference type="ChEBI" id="CHEBI:58210"/>
        <dbReference type="ChEBI" id="CHEBI:58483"/>
        <dbReference type="ChEBI" id="CHEBI:128753"/>
        <dbReference type="EC" id="1.17.7.3"/>
    </reaction>
</comment>
<proteinExistence type="inferred from homology"/>
<dbReference type="GO" id="GO:0019288">
    <property type="term" value="P:isopentenyl diphosphate biosynthetic process, methylerythritol 4-phosphate pathway"/>
    <property type="evidence" value="ECO:0007669"/>
    <property type="project" value="UniProtKB-UniRule"/>
</dbReference>
<dbReference type="SUPFAM" id="SSF51717">
    <property type="entry name" value="Dihydropteroate synthetase-like"/>
    <property type="match status" value="1"/>
</dbReference>
<dbReference type="InterPro" id="IPR058579">
    <property type="entry name" value="IspG_C"/>
</dbReference>
<dbReference type="PANTHER" id="PTHR30454:SF0">
    <property type="entry name" value="4-HYDROXY-3-METHYLBUT-2-EN-1-YL DIPHOSPHATE SYNTHASE (FERREDOXIN), CHLOROPLASTIC"/>
    <property type="match status" value="1"/>
</dbReference>